<name>D8QZH8_SELML</name>
<keyword evidence="1" id="KW-0732">Signal</keyword>
<gene>
    <name evidence="3" type="ORF">SELMODRAFT_405720</name>
</gene>
<evidence type="ECO:0000313" key="4">
    <source>
        <dbReference type="Proteomes" id="UP000001514"/>
    </source>
</evidence>
<feature type="chain" id="PRO_5003121370" description="Bifunctional inhibitor/plant lipid transfer protein/seed storage helical domain-containing protein" evidence="1">
    <location>
        <begin position="26"/>
        <end position="111"/>
    </location>
</feature>
<dbReference type="EMBL" id="GL377569">
    <property type="protein sequence ID" value="EFJ34405.1"/>
    <property type="molecule type" value="Genomic_DNA"/>
</dbReference>
<feature type="signal peptide" evidence="1">
    <location>
        <begin position="1"/>
        <end position="25"/>
    </location>
</feature>
<evidence type="ECO:0000256" key="1">
    <source>
        <dbReference type="SAM" id="SignalP"/>
    </source>
</evidence>
<proteinExistence type="predicted"/>
<organism evidence="4">
    <name type="scientific">Selaginella moellendorffii</name>
    <name type="common">Spikemoss</name>
    <dbReference type="NCBI Taxonomy" id="88036"/>
    <lineage>
        <taxon>Eukaryota</taxon>
        <taxon>Viridiplantae</taxon>
        <taxon>Streptophyta</taxon>
        <taxon>Embryophyta</taxon>
        <taxon>Tracheophyta</taxon>
        <taxon>Lycopodiopsida</taxon>
        <taxon>Selaginellales</taxon>
        <taxon>Selaginellaceae</taxon>
        <taxon>Selaginella</taxon>
    </lineage>
</organism>
<dbReference type="GO" id="GO:0005504">
    <property type="term" value="F:fatty acid binding"/>
    <property type="evidence" value="ECO:0007669"/>
    <property type="project" value="InterPro"/>
</dbReference>
<dbReference type="AlphaFoldDB" id="D8QZH8"/>
<keyword evidence="4" id="KW-1185">Reference proteome</keyword>
<dbReference type="PANTHER" id="PTHR33122:SF75">
    <property type="entry name" value="BIFUNCTIONAL INHIBITOR_PLANT LIPID TRANSFER PROTEIN_SEED STORAGE HELICAL DOMAIN-CONTAINING PROTEIN"/>
    <property type="match status" value="1"/>
</dbReference>
<dbReference type="InterPro" id="IPR016140">
    <property type="entry name" value="Bifunc_inhib/LTP/seed_store"/>
</dbReference>
<evidence type="ECO:0000259" key="2">
    <source>
        <dbReference type="Pfam" id="PF14368"/>
    </source>
</evidence>
<dbReference type="InterPro" id="IPR039265">
    <property type="entry name" value="DIR1-like"/>
</dbReference>
<protein>
    <recommendedName>
        <fullName evidence="2">Bifunctional inhibitor/plant lipid transfer protein/seed storage helical domain-containing protein</fullName>
    </recommendedName>
</protein>
<reference evidence="3 4" key="1">
    <citation type="journal article" date="2011" name="Science">
        <title>The Selaginella genome identifies genetic changes associated with the evolution of vascular plants.</title>
        <authorList>
            <person name="Banks J.A."/>
            <person name="Nishiyama T."/>
            <person name="Hasebe M."/>
            <person name="Bowman J.L."/>
            <person name="Gribskov M."/>
            <person name="dePamphilis C."/>
            <person name="Albert V.A."/>
            <person name="Aono N."/>
            <person name="Aoyama T."/>
            <person name="Ambrose B.A."/>
            <person name="Ashton N.W."/>
            <person name="Axtell M.J."/>
            <person name="Barker E."/>
            <person name="Barker M.S."/>
            <person name="Bennetzen J.L."/>
            <person name="Bonawitz N.D."/>
            <person name="Chapple C."/>
            <person name="Cheng C."/>
            <person name="Correa L.G."/>
            <person name="Dacre M."/>
            <person name="DeBarry J."/>
            <person name="Dreyer I."/>
            <person name="Elias M."/>
            <person name="Engstrom E.M."/>
            <person name="Estelle M."/>
            <person name="Feng L."/>
            <person name="Finet C."/>
            <person name="Floyd S.K."/>
            <person name="Frommer W.B."/>
            <person name="Fujita T."/>
            <person name="Gramzow L."/>
            <person name="Gutensohn M."/>
            <person name="Harholt J."/>
            <person name="Hattori M."/>
            <person name="Heyl A."/>
            <person name="Hirai T."/>
            <person name="Hiwatashi Y."/>
            <person name="Ishikawa M."/>
            <person name="Iwata M."/>
            <person name="Karol K.G."/>
            <person name="Koehler B."/>
            <person name="Kolukisaoglu U."/>
            <person name="Kubo M."/>
            <person name="Kurata T."/>
            <person name="Lalonde S."/>
            <person name="Li K."/>
            <person name="Li Y."/>
            <person name="Litt A."/>
            <person name="Lyons E."/>
            <person name="Manning G."/>
            <person name="Maruyama T."/>
            <person name="Michael T.P."/>
            <person name="Mikami K."/>
            <person name="Miyazaki S."/>
            <person name="Morinaga S."/>
            <person name="Murata T."/>
            <person name="Mueller-Roeber B."/>
            <person name="Nelson D.R."/>
            <person name="Obara M."/>
            <person name="Oguri Y."/>
            <person name="Olmstead R.G."/>
            <person name="Onodera N."/>
            <person name="Petersen B.L."/>
            <person name="Pils B."/>
            <person name="Prigge M."/>
            <person name="Rensing S.A."/>
            <person name="Riano-Pachon D.M."/>
            <person name="Roberts A.W."/>
            <person name="Sato Y."/>
            <person name="Scheller H.V."/>
            <person name="Schulz B."/>
            <person name="Schulz C."/>
            <person name="Shakirov E.V."/>
            <person name="Shibagaki N."/>
            <person name="Shinohara N."/>
            <person name="Shippen D.E."/>
            <person name="Soerensen I."/>
            <person name="Sotooka R."/>
            <person name="Sugimoto N."/>
            <person name="Sugita M."/>
            <person name="Sumikawa N."/>
            <person name="Tanurdzic M."/>
            <person name="Theissen G."/>
            <person name="Ulvskov P."/>
            <person name="Wakazuki S."/>
            <person name="Weng J.K."/>
            <person name="Willats W.W."/>
            <person name="Wipf D."/>
            <person name="Wolf P.G."/>
            <person name="Yang L."/>
            <person name="Zimmer A.D."/>
            <person name="Zhu Q."/>
            <person name="Mitros T."/>
            <person name="Hellsten U."/>
            <person name="Loque D."/>
            <person name="Otillar R."/>
            <person name="Salamov A."/>
            <person name="Schmutz J."/>
            <person name="Shapiro H."/>
            <person name="Lindquist E."/>
            <person name="Lucas S."/>
            <person name="Rokhsar D."/>
            <person name="Grigoriev I.V."/>
        </authorList>
    </citation>
    <scope>NUCLEOTIDE SEQUENCE [LARGE SCALE GENOMIC DNA]</scope>
</reference>
<evidence type="ECO:0000313" key="3">
    <source>
        <dbReference type="EMBL" id="EFJ34405.1"/>
    </source>
</evidence>
<dbReference type="OMA" id="GYKCGAM"/>
<dbReference type="eggNOG" id="ENOG502S1QA">
    <property type="taxonomic scope" value="Eukaryota"/>
</dbReference>
<dbReference type="InParanoid" id="D8QZH8"/>
<dbReference type="Pfam" id="PF14368">
    <property type="entry name" value="LTP_2"/>
    <property type="match status" value="1"/>
</dbReference>
<dbReference type="Gene3D" id="1.10.110.10">
    <property type="entry name" value="Plant lipid-transfer and hydrophobic proteins"/>
    <property type="match status" value="1"/>
</dbReference>
<dbReference type="Gramene" id="EFJ34405">
    <property type="protein sequence ID" value="EFJ34405"/>
    <property type="gene ID" value="SELMODRAFT_405720"/>
</dbReference>
<dbReference type="CDD" id="cd00010">
    <property type="entry name" value="AAI_LTSS"/>
    <property type="match status" value="1"/>
</dbReference>
<dbReference type="SUPFAM" id="SSF47699">
    <property type="entry name" value="Bifunctional inhibitor/lipid-transfer protein/seed storage 2S albumin"/>
    <property type="match status" value="1"/>
</dbReference>
<dbReference type="FunCoup" id="D8QZH8">
    <property type="interactions" value="272"/>
</dbReference>
<dbReference type="PANTHER" id="PTHR33122">
    <property type="entry name" value="LIPID BINDING PROTEIN-RELATED"/>
    <property type="match status" value="1"/>
</dbReference>
<dbReference type="InterPro" id="IPR036312">
    <property type="entry name" value="Bifun_inhib/LTP/seed_sf"/>
</dbReference>
<dbReference type="GO" id="GO:0009627">
    <property type="term" value="P:systemic acquired resistance"/>
    <property type="evidence" value="ECO:0007669"/>
    <property type="project" value="InterPro"/>
</dbReference>
<sequence length="111" mass="11619">MASMKIGVVLAVAALLAAIAGRVEAAQCNGSPAMLASCLPATQSSTSFPGAQCCSSLTRFRGNPDCLCSTMLTARQQFTFSVPNAFTIPERCGYANEIPPHYKCGNYVVGH</sequence>
<dbReference type="KEGG" id="smo:SELMODRAFT_405720"/>
<dbReference type="Proteomes" id="UP000001514">
    <property type="component" value="Unassembled WGS sequence"/>
</dbReference>
<accession>D8QZH8</accession>
<dbReference type="HOGENOM" id="CLU_175878_0_0_1"/>
<feature type="domain" description="Bifunctional inhibitor/plant lipid transfer protein/seed storage helical" evidence="2">
    <location>
        <begin position="14"/>
        <end position="97"/>
    </location>
</feature>